<name>A0A7W2D2N9_9ACTN</name>
<comment type="caution">
    <text evidence="1">The sequence shown here is derived from an EMBL/GenBank/DDBJ whole genome shotgun (WGS) entry which is preliminary data.</text>
</comment>
<keyword evidence="2" id="KW-1185">Reference proteome</keyword>
<gene>
    <name evidence="1" type="ORF">H1V43_19335</name>
</gene>
<proteinExistence type="predicted"/>
<evidence type="ECO:0000313" key="1">
    <source>
        <dbReference type="EMBL" id="MBA4863497.1"/>
    </source>
</evidence>
<protein>
    <submittedName>
        <fullName evidence="1">Uncharacterized protein</fullName>
    </submittedName>
</protein>
<dbReference type="Proteomes" id="UP000586976">
    <property type="component" value="Unassembled WGS sequence"/>
</dbReference>
<evidence type="ECO:0000313" key="2">
    <source>
        <dbReference type="Proteomes" id="UP000586976"/>
    </source>
</evidence>
<dbReference type="AlphaFoldDB" id="A0A7W2D2N9"/>
<organism evidence="1 2">
    <name type="scientific">Streptomyces himalayensis subsp. aureolus</name>
    <dbReference type="NCBI Taxonomy" id="2758039"/>
    <lineage>
        <taxon>Bacteria</taxon>
        <taxon>Bacillati</taxon>
        <taxon>Actinomycetota</taxon>
        <taxon>Actinomycetes</taxon>
        <taxon>Kitasatosporales</taxon>
        <taxon>Streptomycetaceae</taxon>
        <taxon>Streptomyces</taxon>
        <taxon>Streptomyces himalayensis</taxon>
    </lineage>
</organism>
<sequence>MPATEEVPGFQTVQNGTVHGWRTSSHELEHVACAVLGAKAAEASSSRDEMQEAAR</sequence>
<dbReference type="EMBL" id="JACEQY010000021">
    <property type="protein sequence ID" value="MBA4863497.1"/>
    <property type="molecule type" value="Genomic_DNA"/>
</dbReference>
<reference evidence="1 2" key="1">
    <citation type="submission" date="2020-07" db="EMBL/GenBank/DDBJ databases">
        <title>Streptomyces isolated from Indian soil.</title>
        <authorList>
            <person name="Mandal S."/>
            <person name="Maiti P.K."/>
        </authorList>
    </citation>
    <scope>NUCLEOTIDE SEQUENCE [LARGE SCALE GENOMIC DNA]</scope>
    <source>
        <strain evidence="1 2">PSKA54</strain>
    </source>
</reference>
<accession>A0A7W2D2N9</accession>